<evidence type="ECO:0000256" key="5">
    <source>
        <dbReference type="NCBIfam" id="TIGR01814"/>
    </source>
</evidence>
<dbReference type="InterPro" id="IPR000192">
    <property type="entry name" value="Aminotrans_V_dom"/>
</dbReference>
<dbReference type="EC" id="3.7.1.3" evidence="4 5"/>
<dbReference type="Gene3D" id="3.90.1150.10">
    <property type="entry name" value="Aspartate Aminotransferase, domain 1"/>
    <property type="match status" value="1"/>
</dbReference>
<feature type="binding site" evidence="4">
    <location>
        <position position="243"/>
    </location>
    <ligand>
        <name>pyridoxal 5'-phosphate</name>
        <dbReference type="ChEBI" id="CHEBI:597326"/>
    </ligand>
</feature>
<reference evidence="9 10" key="1">
    <citation type="submission" date="2021-04" db="EMBL/GenBank/DDBJ databases">
        <authorList>
            <person name="Rodrigo-Torres L."/>
            <person name="Arahal R. D."/>
            <person name="Lucena T."/>
        </authorList>
    </citation>
    <scope>NUCLEOTIDE SEQUENCE [LARGE SCALE GENOMIC DNA]</scope>
    <source>
        <strain evidence="9 10">CECT 30171</strain>
    </source>
</reference>
<feature type="compositionally biased region" description="Basic and acidic residues" evidence="7">
    <location>
        <begin position="8"/>
        <end position="20"/>
    </location>
</feature>
<evidence type="ECO:0000256" key="7">
    <source>
        <dbReference type="SAM" id="MobiDB-lite"/>
    </source>
</evidence>
<dbReference type="HAMAP" id="MF_01970">
    <property type="entry name" value="Kynureninase"/>
    <property type="match status" value="1"/>
</dbReference>
<feature type="binding site" evidence="4">
    <location>
        <position position="301"/>
    </location>
    <ligand>
        <name>pyridoxal 5'-phosphate</name>
        <dbReference type="ChEBI" id="CHEBI:597326"/>
    </ligand>
</feature>
<dbReference type="InterPro" id="IPR015424">
    <property type="entry name" value="PyrdxlP-dep_Trfase"/>
</dbReference>
<feature type="modified residue" description="N6-(pyridoxal phosphate)lysine" evidence="4">
    <location>
        <position position="244"/>
    </location>
</feature>
<evidence type="ECO:0000259" key="8">
    <source>
        <dbReference type="Pfam" id="PF00266"/>
    </source>
</evidence>
<evidence type="ECO:0000256" key="2">
    <source>
        <dbReference type="ARBA" id="ARBA00022801"/>
    </source>
</evidence>
<dbReference type="EMBL" id="OU015430">
    <property type="protein sequence ID" value="CAG4973503.1"/>
    <property type="molecule type" value="Genomic_DNA"/>
</dbReference>
<feature type="domain" description="Aminotransferase class V" evidence="8">
    <location>
        <begin position="76"/>
        <end position="244"/>
    </location>
</feature>
<dbReference type="Pfam" id="PF00266">
    <property type="entry name" value="Aminotran_5"/>
    <property type="match status" value="1"/>
</dbReference>
<organism evidence="9 10">
    <name type="scientific">Novilysobacter luteus</name>
    <dbReference type="NCBI Taxonomy" id="2822368"/>
    <lineage>
        <taxon>Bacteria</taxon>
        <taxon>Pseudomonadati</taxon>
        <taxon>Pseudomonadota</taxon>
        <taxon>Gammaproteobacteria</taxon>
        <taxon>Lysobacterales</taxon>
        <taxon>Lysobacteraceae</taxon>
        <taxon>Novilysobacter</taxon>
    </lineage>
</organism>
<dbReference type="Pfam" id="PF22580">
    <property type="entry name" value="KYNU_C"/>
    <property type="match status" value="1"/>
</dbReference>
<comment type="catalytic activity">
    <reaction evidence="6">
        <text>3-hydroxy-L-kynurenine + H2O = 3-hydroxyanthranilate + L-alanine + H(+)</text>
        <dbReference type="Rhea" id="RHEA:25143"/>
        <dbReference type="ChEBI" id="CHEBI:15377"/>
        <dbReference type="ChEBI" id="CHEBI:15378"/>
        <dbReference type="ChEBI" id="CHEBI:36559"/>
        <dbReference type="ChEBI" id="CHEBI:57972"/>
        <dbReference type="ChEBI" id="CHEBI:58125"/>
        <dbReference type="EC" id="3.7.1.3"/>
    </reaction>
</comment>
<dbReference type="RefSeq" id="WP_215218076.1">
    <property type="nucleotide sequence ID" value="NZ_OU015430.1"/>
</dbReference>
<feature type="region of interest" description="Disordered" evidence="7">
    <location>
        <begin position="1"/>
        <end position="20"/>
    </location>
</feature>
<comment type="catalytic activity">
    <reaction evidence="4 6">
        <text>L-kynurenine + H2O = anthranilate + L-alanine + H(+)</text>
        <dbReference type="Rhea" id="RHEA:16813"/>
        <dbReference type="ChEBI" id="CHEBI:15377"/>
        <dbReference type="ChEBI" id="CHEBI:15378"/>
        <dbReference type="ChEBI" id="CHEBI:16567"/>
        <dbReference type="ChEBI" id="CHEBI:57959"/>
        <dbReference type="ChEBI" id="CHEBI:57972"/>
        <dbReference type="EC" id="3.7.1.3"/>
    </reaction>
</comment>
<protein>
    <recommendedName>
        <fullName evidence="4 5">Kynureninase</fullName>
        <ecNumber evidence="4 5">3.7.1.3</ecNumber>
    </recommendedName>
    <alternativeName>
        <fullName evidence="4">L-kynurenine hydrolase</fullName>
    </alternativeName>
</protein>
<comment type="caution">
    <text evidence="4">Lacks conserved residue(s) required for the propagation of feature annotation.</text>
</comment>
<feature type="binding site" evidence="4">
    <location>
        <position position="273"/>
    </location>
    <ligand>
        <name>pyridoxal 5'-phosphate</name>
        <dbReference type="ChEBI" id="CHEBI:597326"/>
    </ligand>
</feature>
<dbReference type="PIRSF" id="PIRSF038800">
    <property type="entry name" value="KYNU"/>
    <property type="match status" value="1"/>
</dbReference>
<feature type="binding site" evidence="4">
    <location>
        <position position="221"/>
    </location>
    <ligand>
        <name>pyridoxal 5'-phosphate</name>
        <dbReference type="ChEBI" id="CHEBI:597326"/>
    </ligand>
</feature>
<feature type="binding site" evidence="4">
    <location>
        <begin position="133"/>
        <end position="136"/>
    </location>
    <ligand>
        <name>pyridoxal 5'-phosphate</name>
        <dbReference type="ChEBI" id="CHEBI:597326"/>
    </ligand>
</feature>
<dbReference type="GO" id="GO:0030429">
    <property type="term" value="F:kynureninase activity"/>
    <property type="evidence" value="ECO:0007669"/>
    <property type="project" value="UniProtKB-EC"/>
</dbReference>
<keyword evidence="1 4" id="KW-0662">Pyridine nucleotide biosynthesis</keyword>
<dbReference type="Proteomes" id="UP000680116">
    <property type="component" value="Chromosome"/>
</dbReference>
<evidence type="ECO:0000313" key="9">
    <source>
        <dbReference type="EMBL" id="CAG4973503.1"/>
    </source>
</evidence>
<feature type="binding site" evidence="4">
    <location>
        <position position="105"/>
    </location>
    <ligand>
        <name>pyridoxal 5'-phosphate</name>
        <dbReference type="ChEBI" id="CHEBI:597326"/>
    </ligand>
</feature>
<evidence type="ECO:0000256" key="4">
    <source>
        <dbReference type="HAMAP-Rule" id="MF_01970"/>
    </source>
</evidence>
<dbReference type="NCBIfam" id="TIGR01814">
    <property type="entry name" value="kynureninase"/>
    <property type="match status" value="1"/>
</dbReference>
<dbReference type="PANTHER" id="PTHR14084:SF0">
    <property type="entry name" value="KYNURENINASE"/>
    <property type="match status" value="1"/>
</dbReference>
<accession>A0ABN7R1T4</accession>
<evidence type="ECO:0000256" key="1">
    <source>
        <dbReference type="ARBA" id="ARBA00022642"/>
    </source>
</evidence>
<evidence type="ECO:0000256" key="6">
    <source>
        <dbReference type="PIRNR" id="PIRNR038800"/>
    </source>
</evidence>
<gene>
    <name evidence="4 9" type="primary">kynU</name>
    <name evidence="9" type="ORF">LYB30171_01464</name>
</gene>
<keyword evidence="2 4" id="KW-0378">Hydrolase</keyword>
<evidence type="ECO:0000256" key="3">
    <source>
        <dbReference type="ARBA" id="ARBA00022898"/>
    </source>
</evidence>
<comment type="pathway">
    <text evidence="4 6">Cofactor biosynthesis; NAD(+) biosynthesis; quinolinate from L-kynurenine: step 2/3.</text>
</comment>
<proteinExistence type="inferred from homology"/>
<keyword evidence="10" id="KW-1185">Reference proteome</keyword>
<dbReference type="InterPro" id="IPR010111">
    <property type="entry name" value="Kynureninase"/>
</dbReference>
<feature type="binding site" evidence="4">
    <location>
        <position position="106"/>
    </location>
    <ligand>
        <name>pyridoxal 5'-phosphate</name>
        <dbReference type="ChEBI" id="CHEBI:597326"/>
    </ligand>
</feature>
<comment type="function">
    <text evidence="4 6">Catalyzes the cleavage of L-kynurenine (L-Kyn) and L-3-hydroxykynurenine (L-3OHKyn) into anthranilic acid (AA) and 3-hydroxyanthranilic acid (3-OHAA), respectively.</text>
</comment>
<comment type="similarity">
    <text evidence="4 6">Belongs to the kynureninase family.</text>
</comment>
<comment type="pathway">
    <text evidence="4 6">Amino-acid degradation; L-kynurenine degradation; L-alanine and anthranilate from L-kynurenine: step 1/1.</text>
</comment>
<dbReference type="SUPFAM" id="SSF53383">
    <property type="entry name" value="PLP-dependent transferases"/>
    <property type="match status" value="1"/>
</dbReference>
<evidence type="ECO:0000313" key="10">
    <source>
        <dbReference type="Proteomes" id="UP000680116"/>
    </source>
</evidence>
<keyword evidence="3 4" id="KW-0663">Pyridoxal phosphate</keyword>
<comment type="subunit">
    <text evidence="4 6">Homodimer.</text>
</comment>
<dbReference type="PANTHER" id="PTHR14084">
    <property type="entry name" value="KYNURENINASE"/>
    <property type="match status" value="1"/>
</dbReference>
<dbReference type="InterPro" id="IPR015422">
    <property type="entry name" value="PyrdxlP-dep_Trfase_small"/>
</dbReference>
<sequence>MTNPYSLDHARSLDATDPLPTRRAEFHVPRHDDADQAYFVGNSLGLQPRGTRAQVEDVLDKWSMEAVEGHFRGHSQWLSYHGLMREPLARLVGAKPLEVVAMNSLTANLHLMMVSFYRPTAERPAILIEAGAFPSDRYAVASQIAFHGFDPDTDLIELEPDLPGGLFSMEAITAAIETHGHRLALVLWPGVQYRTGQSFDLREVTRLAHAQGARCGLDLAHAAGNIELSLHDDGADFAVWCHYKYLNSGPGAVAGCFVHERHAHSGVQRFAGWWGHEPASRFRMGPDFVPSEGADGWQLSNPPILGLAPLRASLDQFDAVGMPALRQKSLRLTGYLQQLIDERLADTLEVVTPRDPAQRGCQLSIRVRGGREQGRALFGHLAAHGVLGDWREPDVIRISPAPLYNTFEDVFRFAHAVEAWRDAGR</sequence>
<dbReference type="InterPro" id="IPR015421">
    <property type="entry name" value="PyrdxlP-dep_Trfase_major"/>
</dbReference>
<dbReference type="Gene3D" id="3.40.640.10">
    <property type="entry name" value="Type I PLP-dependent aspartate aminotransferase-like (Major domain)"/>
    <property type="match status" value="1"/>
</dbReference>
<feature type="binding site" evidence="4">
    <location>
        <position position="218"/>
    </location>
    <ligand>
        <name>pyridoxal 5'-phosphate</name>
        <dbReference type="ChEBI" id="CHEBI:597326"/>
    </ligand>
</feature>
<name>A0ABN7R1T4_9GAMM</name>
<comment type="cofactor">
    <cofactor evidence="4 6">
        <name>pyridoxal 5'-phosphate</name>
        <dbReference type="ChEBI" id="CHEBI:597326"/>
    </cofactor>
</comment>